<proteinExistence type="predicted"/>
<dbReference type="OrthoDB" id="3262196at2759"/>
<dbReference type="AlphaFoldDB" id="A0A6A4GEK0"/>
<dbReference type="Proteomes" id="UP000799118">
    <property type="component" value="Unassembled WGS sequence"/>
</dbReference>
<keyword evidence="2" id="KW-1185">Reference proteome</keyword>
<evidence type="ECO:0000313" key="1">
    <source>
        <dbReference type="EMBL" id="KAE9383868.1"/>
    </source>
</evidence>
<dbReference type="EMBL" id="ML770302">
    <property type="protein sequence ID" value="KAE9383868.1"/>
    <property type="molecule type" value="Genomic_DNA"/>
</dbReference>
<reference evidence="1" key="1">
    <citation type="journal article" date="2019" name="Environ. Microbiol.">
        <title>Fungal ecological strategies reflected in gene transcription - a case study of two litter decomposers.</title>
        <authorList>
            <person name="Barbi F."/>
            <person name="Kohler A."/>
            <person name="Barry K."/>
            <person name="Baskaran P."/>
            <person name="Daum C."/>
            <person name="Fauchery L."/>
            <person name="Ihrmark K."/>
            <person name="Kuo A."/>
            <person name="LaButti K."/>
            <person name="Lipzen A."/>
            <person name="Morin E."/>
            <person name="Grigoriev I.V."/>
            <person name="Henrissat B."/>
            <person name="Lindahl B."/>
            <person name="Martin F."/>
        </authorList>
    </citation>
    <scope>NUCLEOTIDE SEQUENCE</scope>
    <source>
        <strain evidence="1">JB14</strain>
    </source>
</reference>
<accession>A0A6A4GEK0</accession>
<evidence type="ECO:0000313" key="2">
    <source>
        <dbReference type="Proteomes" id="UP000799118"/>
    </source>
</evidence>
<gene>
    <name evidence="1" type="ORF">BT96DRAFT_1104528</name>
</gene>
<sequence length="94" mass="10640">MANIPHPWPLPDVLEELVWKSSGYFIYASTIIKFIDDKNYRPTERLAIVTDQNSTESDSAFGSLDQLYMTILSTAPRQAQLIPILHALANFDLT</sequence>
<feature type="non-terminal residue" evidence="1">
    <location>
        <position position="94"/>
    </location>
</feature>
<name>A0A6A4GEK0_9AGAR</name>
<protein>
    <submittedName>
        <fullName evidence="1">Uncharacterized protein</fullName>
    </submittedName>
</protein>
<organism evidence="1 2">
    <name type="scientific">Gymnopus androsaceus JB14</name>
    <dbReference type="NCBI Taxonomy" id="1447944"/>
    <lineage>
        <taxon>Eukaryota</taxon>
        <taxon>Fungi</taxon>
        <taxon>Dikarya</taxon>
        <taxon>Basidiomycota</taxon>
        <taxon>Agaricomycotina</taxon>
        <taxon>Agaricomycetes</taxon>
        <taxon>Agaricomycetidae</taxon>
        <taxon>Agaricales</taxon>
        <taxon>Marasmiineae</taxon>
        <taxon>Omphalotaceae</taxon>
        <taxon>Gymnopus</taxon>
    </lineage>
</organism>